<dbReference type="NCBIfam" id="TIGR02602">
    <property type="entry name" value="8TM_EpsH"/>
    <property type="match status" value="1"/>
</dbReference>
<feature type="transmembrane region" description="Helical" evidence="8">
    <location>
        <begin position="318"/>
        <end position="338"/>
    </location>
</feature>
<evidence type="ECO:0000256" key="3">
    <source>
        <dbReference type="ARBA" id="ARBA00022670"/>
    </source>
</evidence>
<name>A0ABX6MCK3_9BURK</name>
<keyword evidence="5" id="KW-0378">Hydrolase</keyword>
<dbReference type="NCBIfam" id="TIGR03113">
    <property type="entry name" value="exosort_XrtB"/>
    <property type="match status" value="1"/>
</dbReference>
<dbReference type="EMBL" id="CP051684">
    <property type="protein sequence ID" value="QJD92076.1"/>
    <property type="molecule type" value="Genomic_DNA"/>
</dbReference>
<dbReference type="InterPro" id="IPR013426">
    <property type="entry name" value="EpsH-like"/>
</dbReference>
<feature type="domain" description="Methanolan biosynthesis EpsI" evidence="9">
    <location>
        <begin position="323"/>
        <end position="533"/>
    </location>
</feature>
<protein>
    <submittedName>
        <fullName evidence="10">Exosortase B</fullName>
    </submittedName>
</protein>
<dbReference type="InterPro" id="IPR014263">
    <property type="entry name" value="Methanolan_biosynth_EpsI"/>
</dbReference>
<evidence type="ECO:0000313" key="11">
    <source>
        <dbReference type="Proteomes" id="UP000503117"/>
    </source>
</evidence>
<keyword evidence="3" id="KW-0645">Protease</keyword>
<comment type="subcellular location">
    <subcellularLocation>
        <location evidence="1">Cell membrane</location>
        <topology evidence="1">Multi-pass membrane protein</topology>
    </subcellularLocation>
</comment>
<dbReference type="Proteomes" id="UP000503117">
    <property type="component" value="Chromosome"/>
</dbReference>
<dbReference type="NCBIfam" id="TIGR04178">
    <property type="entry name" value="exo_archaeo"/>
    <property type="match status" value="1"/>
</dbReference>
<evidence type="ECO:0000256" key="4">
    <source>
        <dbReference type="ARBA" id="ARBA00022692"/>
    </source>
</evidence>
<evidence type="ECO:0000256" key="1">
    <source>
        <dbReference type="ARBA" id="ARBA00004651"/>
    </source>
</evidence>
<keyword evidence="2" id="KW-1003">Cell membrane</keyword>
<keyword evidence="6 8" id="KW-1133">Transmembrane helix</keyword>
<feature type="transmembrane region" description="Helical" evidence="8">
    <location>
        <begin position="262"/>
        <end position="287"/>
    </location>
</feature>
<dbReference type="NCBIfam" id="TIGR02914">
    <property type="entry name" value="EpsI_fam"/>
    <property type="match status" value="1"/>
</dbReference>
<proteinExistence type="predicted"/>
<reference evidence="10 11" key="1">
    <citation type="submission" date="2020-04" db="EMBL/GenBank/DDBJ databases">
        <title>Genome sequencing of novel species.</title>
        <authorList>
            <person name="Heo J."/>
            <person name="Kim S.-J."/>
            <person name="Kim J.-S."/>
            <person name="Hong S.-B."/>
            <person name="Kwon S.-W."/>
        </authorList>
    </citation>
    <scope>NUCLEOTIDE SEQUENCE [LARGE SCALE GENOMIC DNA]</scope>
    <source>
        <strain evidence="10 11">AF9R3</strain>
    </source>
</reference>
<evidence type="ECO:0000256" key="2">
    <source>
        <dbReference type="ARBA" id="ARBA00022475"/>
    </source>
</evidence>
<evidence type="ECO:0000256" key="6">
    <source>
        <dbReference type="ARBA" id="ARBA00022989"/>
    </source>
</evidence>
<evidence type="ECO:0000256" key="8">
    <source>
        <dbReference type="SAM" id="Phobius"/>
    </source>
</evidence>
<sequence>MHMLNSTVSAPRVAPLPALLVLAGLLAVYIPSFIDLFHGAWSSDRNAHGPIVMVVAMVFLYFRLSQLMAQDLLQRAPQPLAGALVLVVGLLSYVLGRSQNVLVLEVGSLIWVLSGLVIAGFGVRTWRRLWFAFFFMLFMIPMPASVVDVLTLPMKIAVSAATEHLLYWAGYPIARSGVILTIGQYQLLVADACAGLNSLFTLEALGLLYMNLVRHPSLVRNVVLASLIVPISFTANTIRIVFLSLITYHLGDAAGQGFLHSFSGLVLFLSALLLIIGVDSALSWLVARRGAGRDPEQSALSLPSVPAGTWQRLFNVPLAPAVAVLAGMLVSIAAAHALTPHMTSAPPALALDKAVPAQIGEWKLVPDSVAQATLATNDEGGALTDQIYDEVVTRTYINPQGTQMMLALAYAREQRQDVKLHLPEICYPAQGYKVVTLAPAMLAVGHSGAAVPGKHMLAEGNGRTEAVTYWTRVGDAYPNSGMGQRLKIFRDGLHGVVTDGILVRASVIVRDAAEAPVAYQQQESFLRTLVDTVQPGSHPLVAAAPQAHQ</sequence>
<keyword evidence="4 8" id="KW-0812">Transmembrane</keyword>
<dbReference type="InterPro" id="IPR017544">
    <property type="entry name" value="Exosortase-2"/>
</dbReference>
<feature type="transmembrane region" description="Helical" evidence="8">
    <location>
        <begin position="12"/>
        <end position="34"/>
    </location>
</feature>
<evidence type="ECO:0000256" key="7">
    <source>
        <dbReference type="ARBA" id="ARBA00023136"/>
    </source>
</evidence>
<feature type="transmembrane region" description="Helical" evidence="8">
    <location>
        <begin position="102"/>
        <end position="123"/>
    </location>
</feature>
<feature type="transmembrane region" description="Helical" evidence="8">
    <location>
        <begin position="46"/>
        <end position="64"/>
    </location>
</feature>
<evidence type="ECO:0000259" key="9">
    <source>
        <dbReference type="Pfam" id="PF11984"/>
    </source>
</evidence>
<feature type="transmembrane region" description="Helical" evidence="8">
    <location>
        <begin position="222"/>
        <end position="250"/>
    </location>
</feature>
<evidence type="ECO:0000313" key="10">
    <source>
        <dbReference type="EMBL" id="QJD92076.1"/>
    </source>
</evidence>
<dbReference type="InterPro" id="IPR019127">
    <property type="entry name" value="Exosortase"/>
</dbReference>
<dbReference type="InterPro" id="IPR026392">
    <property type="entry name" value="Exo/Archaeosortase_dom"/>
</dbReference>
<keyword evidence="7 8" id="KW-0472">Membrane</keyword>
<feature type="transmembrane region" description="Helical" evidence="8">
    <location>
        <begin position="129"/>
        <end position="153"/>
    </location>
</feature>
<feature type="transmembrane region" description="Helical" evidence="8">
    <location>
        <begin position="188"/>
        <end position="210"/>
    </location>
</feature>
<gene>
    <name evidence="10" type="primary">xrtB</name>
    <name evidence="10" type="ORF">HH213_19445</name>
</gene>
<keyword evidence="11" id="KW-1185">Reference proteome</keyword>
<feature type="transmembrane region" description="Helical" evidence="8">
    <location>
        <begin position="76"/>
        <end position="95"/>
    </location>
</feature>
<organism evidence="10 11">
    <name type="scientific">Duganella dendranthematis</name>
    <dbReference type="NCBI Taxonomy" id="2728021"/>
    <lineage>
        <taxon>Bacteria</taxon>
        <taxon>Pseudomonadati</taxon>
        <taxon>Pseudomonadota</taxon>
        <taxon>Betaproteobacteria</taxon>
        <taxon>Burkholderiales</taxon>
        <taxon>Oxalobacteraceae</taxon>
        <taxon>Telluria group</taxon>
        <taxon>Duganella</taxon>
    </lineage>
</organism>
<dbReference type="Pfam" id="PF11984">
    <property type="entry name" value="DUF3485"/>
    <property type="match status" value="1"/>
</dbReference>
<dbReference type="Pfam" id="PF09721">
    <property type="entry name" value="Exosortase_EpsH"/>
    <property type="match status" value="1"/>
</dbReference>
<evidence type="ECO:0000256" key="5">
    <source>
        <dbReference type="ARBA" id="ARBA00022801"/>
    </source>
</evidence>
<accession>A0ABX6MCK3</accession>